<dbReference type="Gene3D" id="3.40.640.10">
    <property type="entry name" value="Type I PLP-dependent aspartate aminotransferase-like (Major domain)"/>
    <property type="match status" value="1"/>
</dbReference>
<keyword evidence="5" id="KW-1185">Reference proteome</keyword>
<keyword evidence="4" id="KW-0032">Aminotransferase</keyword>
<evidence type="ECO:0000256" key="1">
    <source>
        <dbReference type="ARBA" id="ARBA00001933"/>
    </source>
</evidence>
<evidence type="ECO:0000313" key="5">
    <source>
        <dbReference type="Proteomes" id="UP000199568"/>
    </source>
</evidence>
<proteinExistence type="inferred from homology"/>
<evidence type="ECO:0000256" key="2">
    <source>
        <dbReference type="ARBA" id="ARBA00022898"/>
    </source>
</evidence>
<evidence type="ECO:0000256" key="3">
    <source>
        <dbReference type="RuleBase" id="RU003560"/>
    </source>
</evidence>
<organism evidence="4 5">
    <name type="scientific">Natronincola peptidivorans</name>
    <dbReference type="NCBI Taxonomy" id="426128"/>
    <lineage>
        <taxon>Bacteria</taxon>
        <taxon>Bacillati</taxon>
        <taxon>Bacillota</taxon>
        <taxon>Clostridia</taxon>
        <taxon>Peptostreptococcales</taxon>
        <taxon>Natronincolaceae</taxon>
        <taxon>Natronincola</taxon>
    </lineage>
</organism>
<dbReference type="Pfam" id="PF00202">
    <property type="entry name" value="Aminotran_3"/>
    <property type="match status" value="1"/>
</dbReference>
<comment type="similarity">
    <text evidence="3">Belongs to the class-III pyridoxal-phosphate-dependent aminotransferase family.</text>
</comment>
<dbReference type="Proteomes" id="UP000199568">
    <property type="component" value="Unassembled WGS sequence"/>
</dbReference>
<dbReference type="PIRSF" id="PIRSF000521">
    <property type="entry name" value="Transaminase_4ab_Lys_Orn"/>
    <property type="match status" value="1"/>
</dbReference>
<dbReference type="InterPro" id="IPR015424">
    <property type="entry name" value="PyrdxlP-dep_Trfase"/>
</dbReference>
<gene>
    <name evidence="4" type="ORF">SAMN05660297_01488</name>
</gene>
<sequence>MEKYLYKKNKNILKLEEALLLDAKKAHLHYKSYINPQLANLLSLLGLSKNFVKAQNTKVWDEEGQEYIDFLGAYGALNIGHNNQHVINKMEKIKELPNLLQTAINPITTVLAKNLEAITPENLIYTFFCNSGAEAVEGALKLAKIATGKSRILYCTGSFHGKSMGALSVTGRDKYKKYFQPLVPLSEEVPYGDLQSLKGVLEKYDDIAAFIVEPIQGEGGIIVPPKGYLKGVERLCKEQGVLLIADEVQTGFGRTGYWFACDEEMIAPDILCMAKSLGGGIMPIGAYITTEEVWSKSYGSMEKCLLHTSTFGGNTWASAAGIATIEYIDQYNLDVEAKAKGEYFINKLESLRVMYPLLKEVRGKGLMIGLEFETIKDNRFFNKLVKGNAADTLEEYTGGLIATELLNQHRIITAYTLNNPNVIRIEPPLTITYDEIDYFVKSLNTILNKYKGVTELVMNNFKNIFQSILRR</sequence>
<dbReference type="InterPro" id="IPR015421">
    <property type="entry name" value="PyrdxlP-dep_Trfase_major"/>
</dbReference>
<dbReference type="CDD" id="cd00610">
    <property type="entry name" value="OAT_like"/>
    <property type="match status" value="1"/>
</dbReference>
<keyword evidence="2 3" id="KW-0663">Pyridoxal phosphate</keyword>
<dbReference type="GO" id="GO:0042802">
    <property type="term" value="F:identical protein binding"/>
    <property type="evidence" value="ECO:0007669"/>
    <property type="project" value="TreeGrafter"/>
</dbReference>
<dbReference type="InterPro" id="IPR049704">
    <property type="entry name" value="Aminotrans_3_PPA_site"/>
</dbReference>
<dbReference type="InterPro" id="IPR015422">
    <property type="entry name" value="PyrdxlP-dep_Trfase_small"/>
</dbReference>
<dbReference type="InterPro" id="IPR050103">
    <property type="entry name" value="Class-III_PLP-dep_AT"/>
</dbReference>
<name>A0A1I0BYW3_9FIRM</name>
<dbReference type="AlphaFoldDB" id="A0A1I0BYW3"/>
<dbReference type="GO" id="GO:0030170">
    <property type="term" value="F:pyridoxal phosphate binding"/>
    <property type="evidence" value="ECO:0007669"/>
    <property type="project" value="InterPro"/>
</dbReference>
<accession>A0A1I0BYW3</accession>
<dbReference type="InterPro" id="IPR005814">
    <property type="entry name" value="Aminotrans_3"/>
</dbReference>
<dbReference type="PANTHER" id="PTHR11986">
    <property type="entry name" value="AMINOTRANSFERASE CLASS III"/>
    <property type="match status" value="1"/>
</dbReference>
<dbReference type="PROSITE" id="PS00600">
    <property type="entry name" value="AA_TRANSFER_CLASS_3"/>
    <property type="match status" value="1"/>
</dbReference>
<dbReference type="FunFam" id="3.40.640.10:FF:000004">
    <property type="entry name" value="Acetylornithine aminotransferase"/>
    <property type="match status" value="1"/>
</dbReference>
<evidence type="ECO:0000313" key="4">
    <source>
        <dbReference type="EMBL" id="SET12391.1"/>
    </source>
</evidence>
<dbReference type="EMBL" id="FOHU01000004">
    <property type="protein sequence ID" value="SET12391.1"/>
    <property type="molecule type" value="Genomic_DNA"/>
</dbReference>
<dbReference type="SUPFAM" id="SSF53383">
    <property type="entry name" value="PLP-dependent transferases"/>
    <property type="match status" value="1"/>
</dbReference>
<comment type="cofactor">
    <cofactor evidence="1">
        <name>pyridoxal 5'-phosphate</name>
        <dbReference type="ChEBI" id="CHEBI:597326"/>
    </cofactor>
</comment>
<reference evidence="4 5" key="1">
    <citation type="submission" date="2016-10" db="EMBL/GenBank/DDBJ databases">
        <authorList>
            <person name="de Groot N.N."/>
        </authorList>
    </citation>
    <scope>NUCLEOTIDE SEQUENCE [LARGE SCALE GENOMIC DNA]</scope>
    <source>
        <strain evidence="4 5">DSM 18979</strain>
    </source>
</reference>
<dbReference type="STRING" id="426128.SAMN05660297_01488"/>
<dbReference type="GO" id="GO:0008483">
    <property type="term" value="F:transaminase activity"/>
    <property type="evidence" value="ECO:0007669"/>
    <property type="project" value="UniProtKB-KW"/>
</dbReference>
<dbReference type="OrthoDB" id="9801052at2"/>
<dbReference type="Gene3D" id="3.90.1150.10">
    <property type="entry name" value="Aspartate Aminotransferase, domain 1"/>
    <property type="match status" value="1"/>
</dbReference>
<keyword evidence="4" id="KW-0808">Transferase</keyword>
<dbReference type="RefSeq" id="WP_090441619.1">
    <property type="nucleotide sequence ID" value="NZ_FOHU01000004.1"/>
</dbReference>
<protein>
    <submittedName>
        <fullName evidence="4">Putrescine aminotransferase</fullName>
    </submittedName>
</protein>
<dbReference type="PANTHER" id="PTHR11986:SF121">
    <property type="entry name" value="BLR3010 PROTEIN"/>
    <property type="match status" value="1"/>
</dbReference>